<comment type="caution">
    <text evidence="2">The sequence shown here is derived from an EMBL/GenBank/DDBJ whole genome shotgun (WGS) entry which is preliminary data.</text>
</comment>
<dbReference type="EMBL" id="JACGWS010000026">
    <property type="protein sequence ID" value="MBC8757700.1"/>
    <property type="molecule type" value="Genomic_DNA"/>
</dbReference>
<evidence type="ECO:0000313" key="3">
    <source>
        <dbReference type="Proteomes" id="UP000619238"/>
    </source>
</evidence>
<proteinExistence type="predicted"/>
<dbReference type="Gene3D" id="3.30.300.30">
    <property type="match status" value="1"/>
</dbReference>
<dbReference type="Gene3D" id="2.30.38.10">
    <property type="entry name" value="Luciferase, Domain 3"/>
    <property type="match status" value="1"/>
</dbReference>
<reference evidence="2 3" key="1">
    <citation type="submission" date="2020-07" db="EMBL/GenBank/DDBJ databases">
        <title>Description of Kordia aestuariivivens sp. nov., isolated from a tidal flat.</title>
        <authorList>
            <person name="Park S."/>
            <person name="Yoon J.-H."/>
        </authorList>
    </citation>
    <scope>NUCLEOTIDE SEQUENCE [LARGE SCALE GENOMIC DNA]</scope>
    <source>
        <strain evidence="2 3">YSTF-M3</strain>
    </source>
</reference>
<dbReference type="Gene3D" id="3.30.559.10">
    <property type="entry name" value="Chloramphenicol acetyltransferase-like domain"/>
    <property type="match status" value="1"/>
</dbReference>
<dbReference type="InterPro" id="IPR041464">
    <property type="entry name" value="TubC_N"/>
</dbReference>
<dbReference type="Gene3D" id="3.30.559.30">
    <property type="entry name" value="Nonribosomal peptide synthetase, condensation domain"/>
    <property type="match status" value="1"/>
</dbReference>
<gene>
    <name evidence="2" type="ORF">H2O64_23740</name>
</gene>
<dbReference type="Gene3D" id="1.10.10.1830">
    <property type="entry name" value="Non-ribosomal peptide synthase, adenylation domain"/>
    <property type="match status" value="1"/>
</dbReference>
<dbReference type="SUPFAM" id="SSF47336">
    <property type="entry name" value="ACP-like"/>
    <property type="match status" value="1"/>
</dbReference>
<organism evidence="2 3">
    <name type="scientific">Kordia aestuariivivens</name>
    <dbReference type="NCBI Taxonomy" id="2759037"/>
    <lineage>
        <taxon>Bacteria</taxon>
        <taxon>Pseudomonadati</taxon>
        <taxon>Bacteroidota</taxon>
        <taxon>Flavobacteriia</taxon>
        <taxon>Flavobacteriales</taxon>
        <taxon>Flavobacteriaceae</taxon>
        <taxon>Kordia</taxon>
    </lineage>
</organism>
<dbReference type="InterPro" id="IPR036736">
    <property type="entry name" value="ACP-like_sf"/>
</dbReference>
<dbReference type="InterPro" id="IPR025110">
    <property type="entry name" value="AMP-bd_C"/>
</dbReference>
<dbReference type="CDD" id="cd05930">
    <property type="entry name" value="A_NRPS"/>
    <property type="match status" value="1"/>
</dbReference>
<dbReference type="RefSeq" id="WP_187564742.1">
    <property type="nucleotide sequence ID" value="NZ_JACGWS010000026.1"/>
</dbReference>
<protein>
    <submittedName>
        <fullName evidence="2">AMP-binding protein</fullName>
    </submittedName>
</protein>
<name>A0ABR7QGK0_9FLAO</name>
<dbReference type="InterPro" id="IPR045851">
    <property type="entry name" value="AMP-bd_C_sf"/>
</dbReference>
<dbReference type="Pfam" id="PF00550">
    <property type="entry name" value="PP-binding"/>
    <property type="match status" value="1"/>
</dbReference>
<dbReference type="Proteomes" id="UP000619238">
    <property type="component" value="Unassembled WGS sequence"/>
</dbReference>
<dbReference type="InterPro" id="IPR000873">
    <property type="entry name" value="AMP-dep_synth/lig_dom"/>
</dbReference>
<dbReference type="InterPro" id="IPR023213">
    <property type="entry name" value="CAT-like_dom_sf"/>
</dbReference>
<dbReference type="SUPFAM" id="SSF56801">
    <property type="entry name" value="Acetyl-CoA synthetase-like"/>
    <property type="match status" value="1"/>
</dbReference>
<dbReference type="Pfam" id="PF13193">
    <property type="entry name" value="AMP-binding_C"/>
    <property type="match status" value="1"/>
</dbReference>
<dbReference type="PROSITE" id="PS50075">
    <property type="entry name" value="CARRIER"/>
    <property type="match status" value="1"/>
</dbReference>
<dbReference type="Gene3D" id="1.10.1200.10">
    <property type="entry name" value="ACP-like"/>
    <property type="match status" value="1"/>
</dbReference>
<dbReference type="Pfam" id="PF00668">
    <property type="entry name" value="Condensation"/>
    <property type="match status" value="1"/>
</dbReference>
<dbReference type="CDD" id="cd19531">
    <property type="entry name" value="LCL_NRPS-like"/>
    <property type="match status" value="1"/>
</dbReference>
<keyword evidence="3" id="KW-1185">Reference proteome</keyword>
<dbReference type="InterPro" id="IPR044894">
    <property type="entry name" value="TubC_N_sf"/>
</dbReference>
<dbReference type="PANTHER" id="PTHR45527:SF1">
    <property type="entry name" value="FATTY ACID SYNTHASE"/>
    <property type="match status" value="1"/>
</dbReference>
<dbReference type="Pfam" id="PF00501">
    <property type="entry name" value="AMP-binding"/>
    <property type="match status" value="2"/>
</dbReference>
<accession>A0ABR7QGK0</accession>
<dbReference type="InterPro" id="IPR001242">
    <property type="entry name" value="Condensation_dom"/>
</dbReference>
<dbReference type="PANTHER" id="PTHR45527">
    <property type="entry name" value="NONRIBOSOMAL PEPTIDE SYNTHETASE"/>
    <property type="match status" value="1"/>
</dbReference>
<feature type="domain" description="Carrier" evidence="1">
    <location>
        <begin position="1051"/>
        <end position="1126"/>
    </location>
</feature>
<dbReference type="Pfam" id="PF18563">
    <property type="entry name" value="TubC_N"/>
    <property type="match status" value="1"/>
</dbReference>
<dbReference type="InterPro" id="IPR009081">
    <property type="entry name" value="PP-bd_ACP"/>
</dbReference>
<evidence type="ECO:0000313" key="2">
    <source>
        <dbReference type="EMBL" id="MBC8757700.1"/>
    </source>
</evidence>
<evidence type="ECO:0000259" key="1">
    <source>
        <dbReference type="PROSITE" id="PS50075"/>
    </source>
</evidence>
<dbReference type="SUPFAM" id="SSF52777">
    <property type="entry name" value="CoA-dependent acyltransferases"/>
    <property type="match status" value="2"/>
</dbReference>
<sequence>MKKELLNTILNKGIRLTVVHGDLKVNAPKGALTNELLSAIKENKAYLIKLLSPEVTIPKAAFQLTYPVTAAQRRIWILSKFDAQKTAFNITNTFKFEGNFDVNTFSTAVKESIRCHESLRTNFIETENGELRQVILPFEEVDFSITVETISGASQANIDAFIEKNSQHVFNLNETPLLKVSALKITPQSHIILFNLHHIISDGWSVQVLTKEIIKTYNTLVQDTFSPVPSLVVQYKDYAVWKESEAQQQLLKKSEAYWLKKLHGALPVLEFSTSKKRPTIKTYTGNVHTHHFSGTFYKNIKEFSQHQEVSVFTTLMAGINGLCSRYTNKTDIILGTVTAGRTHQDITNQIGLFLNTLAIRTAFEALDSFKTLVNVQKNTLLDAYKHEAYPFDVLVSELNPKRDTSRSALFDVMVILQNMQEANAISLESLTVTPYEKQKKTSQFDITFSFVESQDGLKVAVEYNTDIFEAAFIEKFIAHFENFVTEGIHYEEKSIATIDYISETEKQTLLYDFNATKVDYNTENTSLDAFRAQVAKTPTATAVIFDDCKHSYQELDEKSTQLANYLQTFNIDNNSVIALCLDRSFEMMVAIFGILKSGATYLPLDPSFPFDRLGYILKDSNAAITITNAEIKQFIVSESSIICMEDVSIWNAEKKTLPTIKSSDSAYTIYTSGTTGKPKGVRVTHQNLYNFLVGLNVQFPKQQMSAKWLAVTSISFDISILELIWTVTRGDTIVIQADRPIVLTPLSEDASSAQKAQYKFLSKRFENQQTPFEAIVKYGVTHLQSTPSFIQEFFISEEGKRALVQLETLLVGGEALPKKLCHDLIDLREKSIFNMYGPTETTIWSSIKEIKDKSQLTIGKPIANTQIYVLDEHLQICPIGVAGELCIGGDGVSEGYIGKDEITNEKFIQNPFDKNSHQKIYKTGDLAIWLPNGELECLGRKDSQIKLKGYRIELGEIESLLQSNDAIEMAAVGLSEEVSGEKQLTAYLVSNQQEKLNEIRTNLAEFLPQYMVPSRYVFVDNLPLTPNGKLDRKALTGLQGETLATAEKFVEPSTEEEEKLLDIWKEILGKERISVTDDFFNLGGHSLKAVNMLFKVNKEFGLSVEFTAIFKLRTITELGKLIANILWDKKQLDNNKIVDKITI</sequence>
<dbReference type="Gene3D" id="3.40.50.980">
    <property type="match status" value="2"/>
</dbReference>